<organism evidence="2 3">
    <name type="scientific">Anopheles maculatus</name>
    <dbReference type="NCBI Taxonomy" id="74869"/>
    <lineage>
        <taxon>Eukaryota</taxon>
        <taxon>Metazoa</taxon>
        <taxon>Ecdysozoa</taxon>
        <taxon>Arthropoda</taxon>
        <taxon>Hexapoda</taxon>
        <taxon>Insecta</taxon>
        <taxon>Pterygota</taxon>
        <taxon>Neoptera</taxon>
        <taxon>Endopterygota</taxon>
        <taxon>Diptera</taxon>
        <taxon>Nematocera</taxon>
        <taxon>Culicoidea</taxon>
        <taxon>Culicidae</taxon>
        <taxon>Anophelinae</taxon>
        <taxon>Anopheles</taxon>
        <taxon>Anopheles maculatus group</taxon>
    </lineage>
</organism>
<feature type="domain" description="Ig-like" evidence="1">
    <location>
        <begin position="52"/>
        <end position="140"/>
    </location>
</feature>
<dbReference type="InterPro" id="IPR007110">
    <property type="entry name" value="Ig-like_dom"/>
</dbReference>
<reference evidence="2" key="2">
    <citation type="submission" date="2020-05" db="UniProtKB">
        <authorList>
            <consortium name="EnsemblMetazoa"/>
        </authorList>
    </citation>
    <scope>IDENTIFICATION</scope>
    <source>
        <strain evidence="2">maculatus3</strain>
    </source>
</reference>
<dbReference type="VEuPathDB" id="VectorBase:AMAM017987"/>
<evidence type="ECO:0000313" key="3">
    <source>
        <dbReference type="Proteomes" id="UP000075901"/>
    </source>
</evidence>
<dbReference type="InterPro" id="IPR003599">
    <property type="entry name" value="Ig_sub"/>
</dbReference>
<proteinExistence type="predicted"/>
<name>A0A182T1Y2_9DIPT</name>
<dbReference type="Proteomes" id="UP000075901">
    <property type="component" value="Unassembled WGS sequence"/>
</dbReference>
<accession>A0A182T1Y2</accession>
<dbReference type="InterPro" id="IPR013098">
    <property type="entry name" value="Ig_I-set"/>
</dbReference>
<keyword evidence="3" id="KW-1185">Reference proteome</keyword>
<sequence length="147" mass="15870">MGKDRDAFTLIVTEAFPEDEGQYLCIASNPGGEVHTTATLKVVAPEMPDAGPKLSEMKDCVVDEGSPAQFKTTIVGKPTKMTVQWLREGLLIPESPDFQMINEGNNAVLLIGTTYEEDSGTFTCRVTTTAGQVETSAKLIVKSKNTQ</sequence>
<dbReference type="SMART" id="SM00409">
    <property type="entry name" value="IG"/>
    <property type="match status" value="1"/>
</dbReference>
<dbReference type="EnsemblMetazoa" id="AMAM017987-RA">
    <property type="protein sequence ID" value="AMAM017987-PA"/>
    <property type="gene ID" value="AMAM017987"/>
</dbReference>
<reference evidence="3" key="1">
    <citation type="submission" date="2013-09" db="EMBL/GenBank/DDBJ databases">
        <title>The Genome Sequence of Anopheles maculatus species B.</title>
        <authorList>
            <consortium name="The Broad Institute Genomics Platform"/>
            <person name="Neafsey D.E."/>
            <person name="Besansky N."/>
            <person name="Howell P."/>
            <person name="Walton C."/>
            <person name="Young S.K."/>
            <person name="Zeng Q."/>
            <person name="Gargeya S."/>
            <person name="Fitzgerald M."/>
            <person name="Haas B."/>
            <person name="Abouelleil A."/>
            <person name="Allen A.W."/>
            <person name="Alvarado L."/>
            <person name="Arachchi H.M."/>
            <person name="Berlin A.M."/>
            <person name="Chapman S.B."/>
            <person name="Gainer-Dewar J."/>
            <person name="Goldberg J."/>
            <person name="Griggs A."/>
            <person name="Gujja S."/>
            <person name="Hansen M."/>
            <person name="Howarth C."/>
            <person name="Imamovic A."/>
            <person name="Ireland A."/>
            <person name="Larimer J."/>
            <person name="McCowan C."/>
            <person name="Murphy C."/>
            <person name="Pearson M."/>
            <person name="Poon T.W."/>
            <person name="Priest M."/>
            <person name="Roberts A."/>
            <person name="Saif S."/>
            <person name="Shea T."/>
            <person name="Sisk P."/>
            <person name="Sykes S."/>
            <person name="Wortman J."/>
            <person name="Nusbaum C."/>
            <person name="Birren B."/>
        </authorList>
    </citation>
    <scope>NUCLEOTIDE SEQUENCE [LARGE SCALE GENOMIC DNA]</scope>
    <source>
        <strain evidence="3">maculatus3</strain>
    </source>
</reference>
<evidence type="ECO:0000313" key="2">
    <source>
        <dbReference type="EnsemblMetazoa" id="AMAM017987-PA"/>
    </source>
</evidence>
<dbReference type="Pfam" id="PF07679">
    <property type="entry name" value="I-set"/>
    <property type="match status" value="2"/>
</dbReference>
<dbReference type="Gene3D" id="2.60.40.10">
    <property type="entry name" value="Immunoglobulins"/>
    <property type="match status" value="2"/>
</dbReference>
<dbReference type="AlphaFoldDB" id="A0A182T1Y2"/>
<evidence type="ECO:0000259" key="1">
    <source>
        <dbReference type="PROSITE" id="PS50835"/>
    </source>
</evidence>
<dbReference type="InterPro" id="IPR036179">
    <property type="entry name" value="Ig-like_dom_sf"/>
</dbReference>
<dbReference type="InterPro" id="IPR013783">
    <property type="entry name" value="Ig-like_fold"/>
</dbReference>
<dbReference type="SUPFAM" id="SSF48726">
    <property type="entry name" value="Immunoglobulin"/>
    <property type="match status" value="2"/>
</dbReference>
<dbReference type="PANTHER" id="PTHR47633">
    <property type="entry name" value="IMMUNOGLOBULIN"/>
    <property type="match status" value="1"/>
</dbReference>
<dbReference type="PROSITE" id="PS50835">
    <property type="entry name" value="IG_LIKE"/>
    <property type="match status" value="1"/>
</dbReference>
<dbReference type="FunFam" id="2.60.40.10:FF:001311">
    <property type="entry name" value="Sallimus, isoform U"/>
    <property type="match status" value="1"/>
</dbReference>
<protein>
    <recommendedName>
        <fullName evidence="1">Ig-like domain-containing protein</fullName>
    </recommendedName>
</protein>